<keyword evidence="2" id="KW-0614">Plasmid</keyword>
<organism evidence="2">
    <name type="scientific">Enterococcus faecalis</name>
    <name type="common">Streptococcus faecalis</name>
    <dbReference type="NCBI Taxonomy" id="1351"/>
    <lineage>
        <taxon>Bacteria</taxon>
        <taxon>Bacillati</taxon>
        <taxon>Bacillota</taxon>
        <taxon>Bacilli</taxon>
        <taxon>Lactobacillales</taxon>
        <taxon>Enterococcaceae</taxon>
        <taxon>Enterococcus</taxon>
    </lineage>
</organism>
<sequence length="31" mass="3509">MRKGRRMPTFFHARLNGGGGGSVARMKKQIY</sequence>
<evidence type="ECO:0000256" key="1">
    <source>
        <dbReference type="SAM" id="MobiDB-lite"/>
    </source>
</evidence>
<name>Q9F1I5_ENTFL</name>
<evidence type="ECO:0000313" key="2">
    <source>
        <dbReference type="EMBL" id="AAG40421.1"/>
    </source>
</evidence>
<reference evidence="2" key="1">
    <citation type="journal article" date="2000" name="Mol. Microbiol.">
        <title>Enterococcus faecalis conjugative plasmid pAM373: complete nucleotide sequence and genetic analyses of sex pheromone response.</title>
        <authorList>
            <person name="De Boever E.H."/>
            <person name="Clewell D.B."/>
            <person name="Fraser C.M."/>
        </authorList>
    </citation>
    <scope>NUCLEOTIDE SEQUENCE [LARGE SCALE GENOMIC DNA]</scope>
    <source>
        <plasmid evidence="2">pAM373</plasmid>
    </source>
</reference>
<dbReference type="EMBL" id="AE002565">
    <property type="protein sequence ID" value="AAG40421.1"/>
    <property type="molecule type" value="Genomic_DNA"/>
</dbReference>
<protein>
    <submittedName>
        <fullName evidence="2">Uncharacterized protein</fullName>
    </submittedName>
</protein>
<feature type="region of interest" description="Disordered" evidence="1">
    <location>
        <begin position="1"/>
        <end position="22"/>
    </location>
</feature>
<proteinExistence type="predicted"/>
<dbReference type="AlphaFoldDB" id="Q9F1I5"/>
<accession>Q9F1I5</accession>
<geneLocation type="plasmid" evidence="2">
    <name>pAM373</name>
</geneLocation>
<gene>
    <name evidence="2" type="primary">EP0010</name>
</gene>